<dbReference type="OrthoDB" id="9801546at2"/>
<dbReference type="Gene3D" id="1.10.10.10">
    <property type="entry name" value="Winged helix-like DNA-binding domain superfamily/Winged helix DNA-binding domain"/>
    <property type="match status" value="1"/>
</dbReference>
<evidence type="ECO:0000313" key="5">
    <source>
        <dbReference type="EMBL" id="AKI97547.1"/>
    </source>
</evidence>
<organism evidence="5 6">
    <name type="scientific">Kosmotoga pacifica</name>
    <dbReference type="NCBI Taxonomy" id="1330330"/>
    <lineage>
        <taxon>Bacteria</taxon>
        <taxon>Thermotogati</taxon>
        <taxon>Thermotogota</taxon>
        <taxon>Thermotogae</taxon>
        <taxon>Kosmotogales</taxon>
        <taxon>Kosmotogaceae</taxon>
        <taxon>Kosmotoga</taxon>
    </lineage>
</organism>
<dbReference type="InterPro" id="IPR000524">
    <property type="entry name" value="Tscrpt_reg_HTH_GntR"/>
</dbReference>
<evidence type="ECO:0000313" key="6">
    <source>
        <dbReference type="Proteomes" id="UP000035159"/>
    </source>
</evidence>
<evidence type="ECO:0000256" key="1">
    <source>
        <dbReference type="ARBA" id="ARBA00023015"/>
    </source>
</evidence>
<keyword evidence="6" id="KW-1185">Reference proteome</keyword>
<dbReference type="GO" id="GO:0003677">
    <property type="term" value="F:DNA binding"/>
    <property type="evidence" value="ECO:0007669"/>
    <property type="project" value="UniProtKB-KW"/>
</dbReference>
<dbReference type="InterPro" id="IPR036388">
    <property type="entry name" value="WH-like_DNA-bd_sf"/>
</dbReference>
<dbReference type="InterPro" id="IPR036390">
    <property type="entry name" value="WH_DNA-bd_sf"/>
</dbReference>
<evidence type="ECO:0000256" key="2">
    <source>
        <dbReference type="ARBA" id="ARBA00023125"/>
    </source>
</evidence>
<dbReference type="EMBL" id="CP011232">
    <property type="protein sequence ID" value="AKI97547.1"/>
    <property type="molecule type" value="Genomic_DNA"/>
</dbReference>
<dbReference type="SUPFAM" id="SSF46785">
    <property type="entry name" value="Winged helix' DNA-binding domain"/>
    <property type="match status" value="1"/>
</dbReference>
<dbReference type="PANTHER" id="PTHR38445:SF9">
    <property type="entry name" value="HTH-TYPE TRANSCRIPTIONAL REPRESSOR YTRA"/>
    <property type="match status" value="1"/>
</dbReference>
<dbReference type="PROSITE" id="PS50949">
    <property type="entry name" value="HTH_GNTR"/>
    <property type="match status" value="1"/>
</dbReference>
<name>A0A0G2Z7M4_9BACT</name>
<keyword evidence="1" id="KW-0805">Transcription regulation</keyword>
<reference evidence="5 6" key="1">
    <citation type="submission" date="2015-04" db="EMBL/GenBank/DDBJ databases">
        <title>Complete Genome Sequence of Kosmotoga pacifica SLHLJ1.</title>
        <authorList>
            <person name="Jiang L.J."/>
            <person name="Shao Z.Z."/>
            <person name="Jebbar M."/>
        </authorList>
    </citation>
    <scope>NUCLEOTIDE SEQUENCE [LARGE SCALE GENOMIC DNA]</scope>
    <source>
        <strain evidence="5 6">SLHLJ1</strain>
    </source>
</reference>
<evidence type="ECO:0000259" key="4">
    <source>
        <dbReference type="PROSITE" id="PS50949"/>
    </source>
</evidence>
<sequence>MLIKLDIHSAIPIYEQIKLAIIGKILKGELKRDDVLPSIRELASSLRVNPNTVVKAYKELELEGILIARQGIGFLVNSERSKVKEGFLMGLKKELAGTIKSAKRNGVSLEELMEVVFSIWNETK</sequence>
<dbReference type="PATRIC" id="fig|1330330.3.peg.1348"/>
<dbReference type="GO" id="GO:0003700">
    <property type="term" value="F:DNA-binding transcription factor activity"/>
    <property type="evidence" value="ECO:0007669"/>
    <property type="project" value="InterPro"/>
</dbReference>
<dbReference type="SMART" id="SM00345">
    <property type="entry name" value="HTH_GNTR"/>
    <property type="match status" value="1"/>
</dbReference>
<dbReference type="RefSeq" id="WP_047754682.1">
    <property type="nucleotide sequence ID" value="NZ_CAJUHA010000014.1"/>
</dbReference>
<accession>A0A0G2Z7M4</accession>
<evidence type="ECO:0000256" key="3">
    <source>
        <dbReference type="ARBA" id="ARBA00023163"/>
    </source>
</evidence>
<dbReference type="KEGG" id="kpf:IX53_06650"/>
<proteinExistence type="predicted"/>
<dbReference type="AlphaFoldDB" id="A0A0G2Z7M4"/>
<dbReference type="CDD" id="cd07377">
    <property type="entry name" value="WHTH_GntR"/>
    <property type="match status" value="1"/>
</dbReference>
<keyword evidence="2" id="KW-0238">DNA-binding</keyword>
<dbReference type="PANTHER" id="PTHR38445">
    <property type="entry name" value="HTH-TYPE TRANSCRIPTIONAL REPRESSOR YTRA"/>
    <property type="match status" value="1"/>
</dbReference>
<keyword evidence="3" id="KW-0804">Transcription</keyword>
<dbReference type="Pfam" id="PF00392">
    <property type="entry name" value="GntR"/>
    <property type="match status" value="1"/>
</dbReference>
<feature type="domain" description="HTH gntR-type" evidence="4">
    <location>
        <begin position="11"/>
        <end position="79"/>
    </location>
</feature>
<protein>
    <submittedName>
        <fullName evidence="5">GntR family transcriptional regulator</fullName>
    </submittedName>
</protein>
<gene>
    <name evidence="5" type="ORF">IX53_06650</name>
</gene>
<dbReference type="STRING" id="1330330.IX53_06650"/>
<dbReference type="Proteomes" id="UP000035159">
    <property type="component" value="Chromosome"/>
</dbReference>